<dbReference type="InterPro" id="IPR015867">
    <property type="entry name" value="N-reg_PII/ATP_PRibTrfase_C"/>
</dbReference>
<accession>A0A0M6W8A7</accession>
<dbReference type="GO" id="GO:0010038">
    <property type="term" value="P:response to metal ion"/>
    <property type="evidence" value="ECO:0007669"/>
    <property type="project" value="InterPro"/>
</dbReference>
<dbReference type="GO" id="GO:0005507">
    <property type="term" value="F:copper ion binding"/>
    <property type="evidence" value="ECO:0007669"/>
    <property type="project" value="TreeGrafter"/>
</dbReference>
<organism evidence="2 3">
    <name type="scientific">Candidatus Providencia siddallii</name>
    <dbReference type="NCBI Taxonomy" id="1715285"/>
    <lineage>
        <taxon>Bacteria</taxon>
        <taxon>Pseudomonadati</taxon>
        <taxon>Pseudomonadota</taxon>
        <taxon>Gammaproteobacteria</taxon>
        <taxon>Enterobacterales</taxon>
        <taxon>Morganellaceae</taxon>
        <taxon>Providencia</taxon>
    </lineage>
</organism>
<dbReference type="PANTHER" id="PTHR23419:SF8">
    <property type="entry name" value="FI09726P"/>
    <property type="match status" value="1"/>
</dbReference>
<dbReference type="AlphaFoldDB" id="A0A0M6W8A7"/>
<gene>
    <name evidence="2" type="primary">cutA</name>
    <name evidence="2" type="ORF">SOFFGTOCOR_0601</name>
</gene>
<dbReference type="SUPFAM" id="SSF54913">
    <property type="entry name" value="GlnB-like"/>
    <property type="match status" value="1"/>
</dbReference>
<protein>
    <submittedName>
        <fullName evidence="2">Putative divalent-cation tolerance protein CutA</fullName>
    </submittedName>
</protein>
<sequence length="118" mass="13947">MILKEFKPKDSHKLCLIICVTKSYEEAVLISKSLLINRFAACISIFPKIESIYLWKDRIEETKETLLLIKTINENQSNVFEEIKKNHSYEIPEIISIIPNKVEFNYLNWVFNIVKKNN</sequence>
<dbReference type="Gene3D" id="3.30.70.120">
    <property type="match status" value="1"/>
</dbReference>
<evidence type="ECO:0000256" key="1">
    <source>
        <dbReference type="ARBA" id="ARBA00010169"/>
    </source>
</evidence>
<dbReference type="Proteomes" id="UP000242301">
    <property type="component" value="Unassembled WGS sequence"/>
</dbReference>
<dbReference type="Pfam" id="PF03091">
    <property type="entry name" value="CutA1"/>
    <property type="match status" value="1"/>
</dbReference>
<name>A0A0M6W8A7_9GAMM</name>
<proteinExistence type="inferred from homology"/>
<dbReference type="InterPro" id="IPR004323">
    <property type="entry name" value="Ion_tolerance_CutA"/>
</dbReference>
<comment type="similarity">
    <text evidence="1">Belongs to the CutA family.</text>
</comment>
<evidence type="ECO:0000313" key="2">
    <source>
        <dbReference type="EMBL" id="CRK86000.1"/>
    </source>
</evidence>
<reference evidence="3" key="1">
    <citation type="submission" date="2015-05" db="EMBL/GenBank/DDBJ databases">
        <authorList>
            <person name="Manzano-Marin A."/>
        </authorList>
    </citation>
    <scope>NUCLEOTIDE SEQUENCE [LARGE SCALE GENOMIC DNA]</scope>
    <source>
        <strain evidence="3">officinalis</strain>
    </source>
</reference>
<dbReference type="PANTHER" id="PTHR23419">
    <property type="entry name" value="DIVALENT CATION TOLERANCE CUTA-RELATED"/>
    <property type="match status" value="1"/>
</dbReference>
<keyword evidence="3" id="KW-1185">Reference proteome</keyword>
<dbReference type="InterPro" id="IPR011322">
    <property type="entry name" value="N-reg_PII-like_a/b"/>
</dbReference>
<evidence type="ECO:0000313" key="3">
    <source>
        <dbReference type="Proteomes" id="UP000242301"/>
    </source>
</evidence>
<dbReference type="EMBL" id="CVRF01000003">
    <property type="protein sequence ID" value="CRK86000.1"/>
    <property type="molecule type" value="Genomic_DNA"/>
</dbReference>